<organism evidence="2 3">
    <name type="scientific">Ordospora colligata OC4</name>
    <dbReference type="NCBI Taxonomy" id="1354746"/>
    <lineage>
        <taxon>Eukaryota</taxon>
        <taxon>Fungi</taxon>
        <taxon>Fungi incertae sedis</taxon>
        <taxon>Microsporidia</taxon>
        <taxon>Ordosporidae</taxon>
        <taxon>Ordospora</taxon>
    </lineage>
</organism>
<dbReference type="InterPro" id="IPR044563">
    <property type="entry name" value="Sgt1-like"/>
</dbReference>
<dbReference type="PROSITE" id="PS51048">
    <property type="entry name" value="SGS"/>
    <property type="match status" value="1"/>
</dbReference>
<dbReference type="HOGENOM" id="CLU_144307_0_0_1"/>
<dbReference type="PANTHER" id="PTHR45862">
    <property type="entry name" value="PROTEIN SGT1 HOMOLOG"/>
    <property type="match status" value="1"/>
</dbReference>
<dbReference type="RefSeq" id="XP_014564524.1">
    <property type="nucleotide sequence ID" value="XM_014709038.1"/>
</dbReference>
<evidence type="ECO:0000313" key="2">
    <source>
        <dbReference type="EMBL" id="KHN70482.1"/>
    </source>
</evidence>
<feature type="domain" description="SGS" evidence="1">
    <location>
        <begin position="77"/>
        <end position="155"/>
    </location>
</feature>
<protein>
    <recommendedName>
        <fullName evidence="1">SGS domain-containing protein</fullName>
    </recommendedName>
</protein>
<dbReference type="InParanoid" id="A0A0B2UN35"/>
<accession>A0A0B2UN35</accession>
<dbReference type="Proteomes" id="UP000031056">
    <property type="component" value="Unassembled WGS sequence"/>
</dbReference>
<dbReference type="AlphaFoldDB" id="A0A0B2UN35"/>
<proteinExistence type="predicted"/>
<dbReference type="SUPFAM" id="SSF49764">
    <property type="entry name" value="HSP20-like chaperones"/>
    <property type="match status" value="1"/>
</dbReference>
<reference evidence="2 3" key="1">
    <citation type="journal article" date="2014" name="MBio">
        <title>The Ordospora colligata genome; evolution of extreme reduction in microsporidia and host-to-parasite horizontal gene transfer.</title>
        <authorList>
            <person name="Pombert J.-F."/>
            <person name="Haag K.L."/>
            <person name="Beidas S."/>
            <person name="Ebert D."/>
            <person name="Keeling P.J."/>
        </authorList>
    </citation>
    <scope>NUCLEOTIDE SEQUENCE [LARGE SCALE GENOMIC DNA]</scope>
    <source>
        <strain evidence="2 3">OC4</strain>
    </source>
</reference>
<dbReference type="VEuPathDB" id="MicrosporidiaDB:M896_011360"/>
<dbReference type="InterPro" id="IPR008978">
    <property type="entry name" value="HSP20-like_chaperone"/>
</dbReference>
<comment type="caution">
    <text evidence="2">The sequence shown here is derived from an EMBL/GenBank/DDBJ whole genome shotgun (WGS) entry which is preliminary data.</text>
</comment>
<gene>
    <name evidence="2" type="ORF">M896_011360</name>
</gene>
<name>A0A0B2UN35_9MICR</name>
<evidence type="ECO:0000313" key="3">
    <source>
        <dbReference type="Proteomes" id="UP000031056"/>
    </source>
</evidence>
<dbReference type="Pfam" id="PF05002">
    <property type="entry name" value="SGS"/>
    <property type="match status" value="1"/>
</dbReference>
<dbReference type="OrthoDB" id="1898560at2759"/>
<keyword evidence="3" id="KW-1185">Reference proteome</keyword>
<dbReference type="STRING" id="1354746.A0A0B2UN35"/>
<evidence type="ECO:0000259" key="1">
    <source>
        <dbReference type="PROSITE" id="PS51048"/>
    </source>
</evidence>
<dbReference type="EMBL" id="JOKQ01000001">
    <property type="protein sequence ID" value="KHN70482.1"/>
    <property type="molecule type" value="Genomic_DNA"/>
</dbReference>
<sequence>MHKACEFTETNETVTIMISKEDVSGMTISPYIDGSRRLVLCDDLAINLLGDVSPEVTLCTSGPRIEVHLRKVQYKMWIECTGNTTGDVSKTEIENWESEEESEQTESLLDLLSKIYKRSGDDVRRAMEKSFYESEGTVLSTDWDQVKQKKVAREE</sequence>
<dbReference type="GO" id="GO:0051087">
    <property type="term" value="F:protein-folding chaperone binding"/>
    <property type="evidence" value="ECO:0007669"/>
    <property type="project" value="InterPro"/>
</dbReference>
<dbReference type="GeneID" id="26260979"/>
<dbReference type="InterPro" id="IPR007699">
    <property type="entry name" value="SGS_dom"/>
</dbReference>